<evidence type="ECO:0000313" key="4">
    <source>
        <dbReference type="EMBL" id="KAJ3473753.1"/>
    </source>
</evidence>
<dbReference type="SMART" id="SM00292">
    <property type="entry name" value="BRCT"/>
    <property type="match status" value="1"/>
</dbReference>
<evidence type="ECO:0000259" key="3">
    <source>
        <dbReference type="PROSITE" id="PS50172"/>
    </source>
</evidence>
<keyword evidence="5" id="KW-1185">Reference proteome</keyword>
<dbReference type="GO" id="GO:0033314">
    <property type="term" value="P:mitotic DNA replication checkpoint signaling"/>
    <property type="evidence" value="ECO:0007669"/>
    <property type="project" value="TreeGrafter"/>
</dbReference>
<evidence type="ECO:0000256" key="1">
    <source>
        <dbReference type="ARBA" id="ARBA00022737"/>
    </source>
</evidence>
<sequence>MSSRRTNKSHKVPNVKLRPAQPSKPSTSSTSKKTKYTSKKSAVDLARSRTEDSGFDSDQETSYIDHVPRPFKGVILCATGISDKTAVFKQAIELGAQPIADLTDKVTHLIALGPGSPKYRCALETRIPIMHPSWITESYNIWLKGDDVDFEEVREYRSLPTS</sequence>
<dbReference type="InterPro" id="IPR036420">
    <property type="entry name" value="BRCT_dom_sf"/>
</dbReference>
<evidence type="ECO:0000313" key="5">
    <source>
        <dbReference type="Proteomes" id="UP001212997"/>
    </source>
</evidence>
<dbReference type="Pfam" id="PF12738">
    <property type="entry name" value="PTCB-BRCT"/>
    <property type="match status" value="1"/>
</dbReference>
<dbReference type="AlphaFoldDB" id="A0AAD5UT21"/>
<feature type="domain" description="BRCT" evidence="3">
    <location>
        <begin position="66"/>
        <end position="139"/>
    </location>
</feature>
<protein>
    <recommendedName>
        <fullName evidence="3">BRCT domain-containing protein</fullName>
    </recommendedName>
</protein>
<feature type="region of interest" description="Disordered" evidence="2">
    <location>
        <begin position="1"/>
        <end position="62"/>
    </location>
</feature>
<reference evidence="4" key="1">
    <citation type="submission" date="2022-07" db="EMBL/GenBank/DDBJ databases">
        <title>Genome Sequence of Physisporinus lineatus.</title>
        <authorList>
            <person name="Buettner E."/>
        </authorList>
    </citation>
    <scope>NUCLEOTIDE SEQUENCE</scope>
    <source>
        <strain evidence="4">VT162</strain>
    </source>
</reference>
<keyword evidence="1" id="KW-0677">Repeat</keyword>
<comment type="caution">
    <text evidence="4">The sequence shown here is derived from an EMBL/GenBank/DDBJ whole genome shotgun (WGS) entry which is preliminary data.</text>
</comment>
<dbReference type="Gene3D" id="3.40.50.10190">
    <property type="entry name" value="BRCT domain"/>
    <property type="match status" value="1"/>
</dbReference>
<dbReference type="PANTHER" id="PTHR13561">
    <property type="entry name" value="DNA REPLICATION REGULATOR DPB11-RELATED"/>
    <property type="match status" value="1"/>
</dbReference>
<dbReference type="InterPro" id="IPR001357">
    <property type="entry name" value="BRCT_dom"/>
</dbReference>
<dbReference type="GO" id="GO:0006270">
    <property type="term" value="P:DNA replication initiation"/>
    <property type="evidence" value="ECO:0007669"/>
    <property type="project" value="TreeGrafter"/>
</dbReference>
<organism evidence="4 5">
    <name type="scientific">Meripilus lineatus</name>
    <dbReference type="NCBI Taxonomy" id="2056292"/>
    <lineage>
        <taxon>Eukaryota</taxon>
        <taxon>Fungi</taxon>
        <taxon>Dikarya</taxon>
        <taxon>Basidiomycota</taxon>
        <taxon>Agaricomycotina</taxon>
        <taxon>Agaricomycetes</taxon>
        <taxon>Polyporales</taxon>
        <taxon>Meripilaceae</taxon>
        <taxon>Meripilus</taxon>
    </lineage>
</organism>
<name>A0AAD5UT21_9APHY</name>
<dbReference type="SUPFAM" id="SSF52113">
    <property type="entry name" value="BRCT domain"/>
    <property type="match status" value="1"/>
</dbReference>
<gene>
    <name evidence="4" type="ORF">NLI96_g12842</name>
</gene>
<proteinExistence type="predicted"/>
<accession>A0AAD5UT21</accession>
<dbReference type="EMBL" id="JANAWD010001267">
    <property type="protein sequence ID" value="KAJ3473753.1"/>
    <property type="molecule type" value="Genomic_DNA"/>
</dbReference>
<dbReference type="PROSITE" id="PS50172">
    <property type="entry name" value="BRCT"/>
    <property type="match status" value="1"/>
</dbReference>
<dbReference type="Proteomes" id="UP001212997">
    <property type="component" value="Unassembled WGS sequence"/>
</dbReference>
<dbReference type="GO" id="GO:0007095">
    <property type="term" value="P:mitotic G2 DNA damage checkpoint signaling"/>
    <property type="evidence" value="ECO:0007669"/>
    <property type="project" value="TreeGrafter"/>
</dbReference>
<feature type="compositionally biased region" description="Basic residues" evidence="2">
    <location>
        <begin position="1"/>
        <end position="13"/>
    </location>
</feature>
<evidence type="ECO:0000256" key="2">
    <source>
        <dbReference type="SAM" id="MobiDB-lite"/>
    </source>
</evidence>
<dbReference type="PANTHER" id="PTHR13561:SF20">
    <property type="entry name" value="DNA TOPOISOMERASE 2-BINDING PROTEIN 1"/>
    <property type="match status" value="1"/>
</dbReference>